<name>A0A8H6JGM9_9PEZI</name>
<dbReference type="AlphaFoldDB" id="A0A8H6JGM9"/>
<dbReference type="OrthoDB" id="2963168at2759"/>
<dbReference type="Gene3D" id="3.30.420.40">
    <property type="match status" value="1"/>
</dbReference>
<dbReference type="Proteomes" id="UP000639643">
    <property type="component" value="Unassembled WGS sequence"/>
</dbReference>
<sequence length="307" mass="34090">MPLPVIKERPFPESLPDRTKWTPHHEYDQVYEEEDEDEGDLLVIGIDFGTTFSGVAWATAADFAADSVNLVTSWPGTGREEGKSPTELFYEDDRIFWGYEVPADVDPDRWFKLLLLKEEDLSQELRSSEILLRARRKLLIKGGRIHFKGHHIKEAFAGSFSAIDKLVDNQISMAVKQASKVSGIILVGGLGSSPYLYEHLNEKYSAAGISILQSGGLKPRTAICRGAVTKGFLDGGSVSDGDVIDVDGHIINTPIRVASTVSRASYGIKFRTEYDESIHLTEDKTWCPVEDSGNARTKSRRHDANHP</sequence>
<organism evidence="1 2">
    <name type="scientific">Colletotrichum musicola</name>
    <dbReference type="NCBI Taxonomy" id="2175873"/>
    <lineage>
        <taxon>Eukaryota</taxon>
        <taxon>Fungi</taxon>
        <taxon>Dikarya</taxon>
        <taxon>Ascomycota</taxon>
        <taxon>Pezizomycotina</taxon>
        <taxon>Sordariomycetes</taxon>
        <taxon>Hypocreomycetidae</taxon>
        <taxon>Glomerellales</taxon>
        <taxon>Glomerellaceae</taxon>
        <taxon>Colletotrichum</taxon>
        <taxon>Colletotrichum orchidearum species complex</taxon>
    </lineage>
</organism>
<dbReference type="EMBL" id="WIGM01000778">
    <property type="protein sequence ID" value="KAF6812740.1"/>
    <property type="molecule type" value="Genomic_DNA"/>
</dbReference>
<dbReference type="PANTHER" id="PTHR14187:SF5">
    <property type="entry name" value="HEAT SHOCK 70 KDA PROTEIN 12A"/>
    <property type="match status" value="1"/>
</dbReference>
<reference evidence="1" key="1">
    <citation type="journal article" date="2020" name="Phytopathology">
        <title>Genome Sequence Resources of Colletotrichum truncatum, C. plurivorum, C. musicola, and C. sojae: Four Species Pathogenic to Soybean (Glycine max).</title>
        <authorList>
            <person name="Rogerio F."/>
            <person name="Boufleur T.R."/>
            <person name="Ciampi-Guillardi M."/>
            <person name="Sukno S.A."/>
            <person name="Thon M.R."/>
            <person name="Massola Junior N.S."/>
            <person name="Baroncelli R."/>
        </authorList>
    </citation>
    <scope>NUCLEOTIDE SEQUENCE</scope>
    <source>
        <strain evidence="1">LFN0074</strain>
    </source>
</reference>
<proteinExistence type="predicted"/>
<keyword evidence="1" id="KW-0346">Stress response</keyword>
<evidence type="ECO:0000313" key="2">
    <source>
        <dbReference type="Proteomes" id="UP000639643"/>
    </source>
</evidence>
<evidence type="ECO:0000313" key="1">
    <source>
        <dbReference type="EMBL" id="KAF6812740.1"/>
    </source>
</evidence>
<protein>
    <submittedName>
        <fullName evidence="1">Heat shock 70 kDa protein 12B</fullName>
    </submittedName>
</protein>
<keyword evidence="2" id="KW-1185">Reference proteome</keyword>
<gene>
    <name evidence="1" type="ORF">CMUS01_12986</name>
</gene>
<dbReference type="SUPFAM" id="SSF53067">
    <property type="entry name" value="Actin-like ATPase domain"/>
    <property type="match status" value="2"/>
</dbReference>
<dbReference type="PANTHER" id="PTHR14187">
    <property type="entry name" value="ALPHA KINASE/ELONGATION FACTOR 2 KINASE"/>
    <property type="match status" value="1"/>
</dbReference>
<dbReference type="InterPro" id="IPR043129">
    <property type="entry name" value="ATPase_NBD"/>
</dbReference>
<comment type="caution">
    <text evidence="1">The sequence shown here is derived from an EMBL/GenBank/DDBJ whole genome shotgun (WGS) entry which is preliminary data.</text>
</comment>
<accession>A0A8H6JGM9</accession>